<reference evidence="2 3" key="1">
    <citation type="submission" date="2017-11" db="EMBL/GenBank/DDBJ databases">
        <title>Genome-resolved metagenomics identifies genetic mobility, metabolic interactions, and unexpected diversity in perchlorate-reducing communities.</title>
        <authorList>
            <person name="Barnum T.P."/>
            <person name="Figueroa I.A."/>
            <person name="Carlstrom C.I."/>
            <person name="Lucas L.N."/>
            <person name="Engelbrektson A.L."/>
            <person name="Coates J.D."/>
        </authorList>
    </citation>
    <scope>NUCLEOTIDE SEQUENCE [LARGE SCALE GENOMIC DNA]</scope>
    <source>
        <strain evidence="2">BM301</strain>
    </source>
</reference>
<dbReference type="Proteomes" id="UP000235015">
    <property type="component" value="Unassembled WGS sequence"/>
</dbReference>
<dbReference type="AlphaFoldDB" id="A0A2N6CYW7"/>
<comment type="caution">
    <text evidence="2">The sequence shown here is derived from an EMBL/GenBank/DDBJ whole genome shotgun (WGS) entry which is preliminary data.</text>
</comment>
<evidence type="ECO:0000256" key="1">
    <source>
        <dbReference type="SAM" id="MobiDB-lite"/>
    </source>
</evidence>
<organism evidence="2 3">
    <name type="scientific">Sedimenticola selenatireducens</name>
    <dbReference type="NCBI Taxonomy" id="191960"/>
    <lineage>
        <taxon>Bacteria</taxon>
        <taxon>Pseudomonadati</taxon>
        <taxon>Pseudomonadota</taxon>
        <taxon>Gammaproteobacteria</taxon>
        <taxon>Chromatiales</taxon>
        <taxon>Sedimenticolaceae</taxon>
        <taxon>Sedimenticola</taxon>
    </lineage>
</organism>
<dbReference type="STRING" id="1111735.GCA_000428045_00587"/>
<evidence type="ECO:0000313" key="2">
    <source>
        <dbReference type="EMBL" id="PLX62563.1"/>
    </source>
</evidence>
<feature type="region of interest" description="Disordered" evidence="1">
    <location>
        <begin position="1"/>
        <end position="23"/>
    </location>
</feature>
<accession>A0A2N6CYW7</accession>
<evidence type="ECO:0000313" key="3">
    <source>
        <dbReference type="Proteomes" id="UP000235015"/>
    </source>
</evidence>
<gene>
    <name evidence="2" type="ORF">C0630_04945</name>
</gene>
<proteinExistence type="predicted"/>
<feature type="compositionally biased region" description="Polar residues" evidence="1">
    <location>
        <begin position="1"/>
        <end position="13"/>
    </location>
</feature>
<dbReference type="EMBL" id="PKUN01000004">
    <property type="protein sequence ID" value="PLX62563.1"/>
    <property type="molecule type" value="Genomic_DNA"/>
</dbReference>
<name>A0A2N6CYW7_9GAMM</name>
<sequence>MKPTTEQLSNALQTAERMREQGEDPDFLAKTLLYLHRRDETLEKVLEHLELFLRFGLPVEEHMKLVRLIEEAKAQQRMERGEDADKLGL</sequence>
<dbReference type="RefSeq" id="WP_273438111.1">
    <property type="nucleotide sequence ID" value="NZ_CAXXYC010000004.1"/>
</dbReference>
<protein>
    <submittedName>
        <fullName evidence="2">Uncharacterized protein</fullName>
    </submittedName>
</protein>